<dbReference type="Gene3D" id="1.10.12.10">
    <property type="entry name" value="Lyase 2-enoyl-coa Hydratase, Chain A, domain 2"/>
    <property type="match status" value="1"/>
</dbReference>
<dbReference type="PANTHER" id="PTHR11941">
    <property type="entry name" value="ENOYL-COA HYDRATASE-RELATED"/>
    <property type="match status" value="1"/>
</dbReference>
<dbReference type="InterPro" id="IPR029045">
    <property type="entry name" value="ClpP/crotonase-like_dom_sf"/>
</dbReference>
<dbReference type="FunFam" id="1.10.12.10:FF:000001">
    <property type="entry name" value="Probable enoyl-CoA hydratase, mitochondrial"/>
    <property type="match status" value="1"/>
</dbReference>
<keyword evidence="2" id="KW-0456">Lyase</keyword>
<comment type="caution">
    <text evidence="4">The sequence shown here is derived from an EMBL/GenBank/DDBJ whole genome shotgun (WGS) entry which is preliminary data.</text>
</comment>
<dbReference type="STRING" id="1218599.LEP1GSC195_3539"/>
<comment type="similarity">
    <text evidence="1 3">Belongs to the enoyl-CoA hydratase/isomerase family.</text>
</comment>
<dbReference type="Gene3D" id="3.90.226.10">
    <property type="entry name" value="2-enoyl-CoA Hydratase, Chain A, domain 1"/>
    <property type="match status" value="1"/>
</dbReference>
<reference evidence="4" key="1">
    <citation type="submission" date="2013-04" db="EMBL/GenBank/DDBJ databases">
        <authorList>
            <person name="Harkins D.M."/>
            <person name="Durkin A.S."/>
            <person name="Brinkac L.M."/>
            <person name="Haft D.H."/>
            <person name="Selengut J.D."/>
            <person name="Sanka R."/>
            <person name="DePew J."/>
            <person name="Purushe J."/>
            <person name="Galloway R.L."/>
            <person name="Vinetz J.M."/>
            <person name="Sutton G.G."/>
            <person name="Nierman W.C."/>
            <person name="Fouts D.E."/>
        </authorList>
    </citation>
    <scope>NUCLEOTIDE SEQUENCE [LARGE SCALE GENOMIC DNA]</scope>
    <source>
        <strain evidence="4">CDC</strain>
    </source>
</reference>
<dbReference type="RefSeq" id="WP_015681869.1">
    <property type="nucleotide sequence ID" value="NZ_AOGZ02000014.1"/>
</dbReference>
<dbReference type="InterPro" id="IPR018376">
    <property type="entry name" value="Enoyl-CoA_hyd/isom_CS"/>
</dbReference>
<dbReference type="GO" id="GO:0016853">
    <property type="term" value="F:isomerase activity"/>
    <property type="evidence" value="ECO:0007669"/>
    <property type="project" value="UniProtKB-KW"/>
</dbReference>
<dbReference type="SUPFAM" id="SSF52096">
    <property type="entry name" value="ClpP/crotonase"/>
    <property type="match status" value="1"/>
</dbReference>
<organism evidence="4 5">
    <name type="scientific">Leptospira wolbachii serovar Codice str. CDC</name>
    <dbReference type="NCBI Taxonomy" id="1218599"/>
    <lineage>
        <taxon>Bacteria</taxon>
        <taxon>Pseudomonadati</taxon>
        <taxon>Spirochaetota</taxon>
        <taxon>Spirochaetia</taxon>
        <taxon>Leptospirales</taxon>
        <taxon>Leptospiraceae</taxon>
        <taxon>Leptospira</taxon>
    </lineage>
</organism>
<dbReference type="GO" id="GO:0016836">
    <property type="term" value="F:hydro-lyase activity"/>
    <property type="evidence" value="ECO:0007669"/>
    <property type="project" value="UniProtKB-ARBA"/>
</dbReference>
<gene>
    <name evidence="4" type="ORF">LEP1GSC195_3539</name>
</gene>
<dbReference type="GO" id="GO:0006635">
    <property type="term" value="P:fatty acid beta-oxidation"/>
    <property type="evidence" value="ECO:0007669"/>
    <property type="project" value="TreeGrafter"/>
</dbReference>
<dbReference type="InterPro" id="IPR014748">
    <property type="entry name" value="Enoyl-CoA_hydra_C"/>
</dbReference>
<evidence type="ECO:0000313" key="5">
    <source>
        <dbReference type="Proteomes" id="UP000013984"/>
    </source>
</evidence>
<dbReference type="FunFam" id="3.90.226.10:FF:000009">
    <property type="entry name" value="Carnitinyl-CoA dehydratase"/>
    <property type="match status" value="1"/>
</dbReference>
<dbReference type="Proteomes" id="UP000013984">
    <property type="component" value="Unassembled WGS sequence"/>
</dbReference>
<evidence type="ECO:0000313" key="4">
    <source>
        <dbReference type="EMBL" id="EOQ96529.1"/>
    </source>
</evidence>
<protein>
    <submittedName>
        <fullName evidence="4">Enoyl-CoA hydratase/isomerase family protein</fullName>
    </submittedName>
</protein>
<dbReference type="AlphaFoldDB" id="R9A3E1"/>
<dbReference type="PANTHER" id="PTHR11941:SF171">
    <property type="entry name" value="SD19268P"/>
    <property type="match status" value="1"/>
</dbReference>
<dbReference type="PROSITE" id="PS00166">
    <property type="entry name" value="ENOYL_COA_HYDRATASE"/>
    <property type="match status" value="1"/>
</dbReference>
<dbReference type="EMBL" id="AOGZ02000014">
    <property type="protein sequence ID" value="EOQ96529.1"/>
    <property type="molecule type" value="Genomic_DNA"/>
</dbReference>
<name>R9A3E1_9LEPT</name>
<accession>R9A3E1</accession>
<evidence type="ECO:0000256" key="3">
    <source>
        <dbReference type="RuleBase" id="RU003707"/>
    </source>
</evidence>
<sequence length="257" mass="28212">MNTVTLQTHHTYVALMELNRPEAKNAISIQLLAELREKIQEVKKSKARTLVIIGTGDAFCSGADLKERKSMSDLQVKQFLKDINLCFSELANLSIPTIAAINGFAFGGGLEMALACDIRYASESAQMGLTETKLGIIPGAGGTQRLSRIVGESTAMEWIFSGKKLNGKEAMLRGLVSQVFDPDHLRESSLALAREISESAPIAVSAAKKAVRRGMEFPLESALEWERLCYFETIGTKDRVEALQAFAEKRKPIFKGE</sequence>
<keyword evidence="5" id="KW-1185">Reference proteome</keyword>
<evidence type="ECO:0000256" key="1">
    <source>
        <dbReference type="ARBA" id="ARBA00005254"/>
    </source>
</evidence>
<proteinExistence type="inferred from homology"/>
<dbReference type="OrthoDB" id="9775794at2"/>
<dbReference type="Pfam" id="PF00378">
    <property type="entry name" value="ECH_1"/>
    <property type="match status" value="1"/>
</dbReference>
<evidence type="ECO:0000256" key="2">
    <source>
        <dbReference type="ARBA" id="ARBA00023239"/>
    </source>
</evidence>
<dbReference type="InterPro" id="IPR001753">
    <property type="entry name" value="Enoyl-CoA_hydra/iso"/>
</dbReference>
<dbReference type="CDD" id="cd06558">
    <property type="entry name" value="crotonase-like"/>
    <property type="match status" value="1"/>
</dbReference>